<dbReference type="RefSeq" id="WP_234867801.1">
    <property type="nucleotide sequence ID" value="NZ_JAKEVY010000005.1"/>
</dbReference>
<protein>
    <submittedName>
        <fullName evidence="2">DUF3078 domain-containing protein</fullName>
    </submittedName>
</protein>
<feature type="signal peptide" evidence="1">
    <location>
        <begin position="1"/>
        <end position="20"/>
    </location>
</feature>
<proteinExistence type="predicted"/>
<sequence length="344" mass="38283">MKKTMTLFCGFFLLAGSLLAQDATVSGLKKSAERATYDDTTYKYNAKGWRKGGLFNLNLAQGSARNWAAGAERSSISVAGYSTLFANKKKGKFFWDNTLDLGYAVQRTSSVGTRKTDDKIDFYSKAGQKINDKWALVGVYNLRTQMTDGYDYNYLSKGIRRRISGLFAPAYMLISPGIEWKPTSYFSVMLSPISARWVIVSNDPYSYYYENGQIPLPDGGQETPLAALYGVNPNRKVAMEAGAYLSANFFKEVLKNVSYKSRLDLFSNYAGKRDPITDAKIGAQPKNIDVFWTNSIAMKVNKFLSVTYNFDLIYDDDVKQFGPNGNSPGTQVRSLLGVGLSAKF</sequence>
<evidence type="ECO:0000313" key="3">
    <source>
        <dbReference type="Proteomes" id="UP001200145"/>
    </source>
</evidence>
<accession>A0ABS9BLE5</accession>
<organism evidence="2 3">
    <name type="scientific">Flavihumibacter fluminis</name>
    <dbReference type="NCBI Taxonomy" id="2909236"/>
    <lineage>
        <taxon>Bacteria</taxon>
        <taxon>Pseudomonadati</taxon>
        <taxon>Bacteroidota</taxon>
        <taxon>Chitinophagia</taxon>
        <taxon>Chitinophagales</taxon>
        <taxon>Chitinophagaceae</taxon>
        <taxon>Flavihumibacter</taxon>
    </lineage>
</organism>
<keyword evidence="1" id="KW-0732">Signal</keyword>
<reference evidence="2 3" key="1">
    <citation type="submission" date="2022-01" db="EMBL/GenBank/DDBJ databases">
        <title>Flavihumibacter sp. nov., isolated from sediment of a river.</title>
        <authorList>
            <person name="Liu H."/>
        </authorList>
    </citation>
    <scope>NUCLEOTIDE SEQUENCE [LARGE SCALE GENOMIC DNA]</scope>
    <source>
        <strain evidence="2 3">RY-1</strain>
    </source>
</reference>
<name>A0ABS9BLE5_9BACT</name>
<evidence type="ECO:0000256" key="1">
    <source>
        <dbReference type="SAM" id="SignalP"/>
    </source>
</evidence>
<feature type="chain" id="PRO_5046427166" evidence="1">
    <location>
        <begin position="21"/>
        <end position="344"/>
    </location>
</feature>
<dbReference type="Pfam" id="PF11276">
    <property type="entry name" value="DUF3078"/>
    <property type="match status" value="1"/>
</dbReference>
<keyword evidence="3" id="KW-1185">Reference proteome</keyword>
<dbReference type="InterPro" id="IPR021428">
    <property type="entry name" value="DUF3078"/>
</dbReference>
<evidence type="ECO:0000313" key="2">
    <source>
        <dbReference type="EMBL" id="MCF1716526.1"/>
    </source>
</evidence>
<dbReference type="Proteomes" id="UP001200145">
    <property type="component" value="Unassembled WGS sequence"/>
</dbReference>
<gene>
    <name evidence="2" type="ORF">L0U88_17930</name>
</gene>
<comment type="caution">
    <text evidence="2">The sequence shown here is derived from an EMBL/GenBank/DDBJ whole genome shotgun (WGS) entry which is preliminary data.</text>
</comment>
<dbReference type="EMBL" id="JAKEVY010000005">
    <property type="protein sequence ID" value="MCF1716526.1"/>
    <property type="molecule type" value="Genomic_DNA"/>
</dbReference>